<feature type="compositionally biased region" description="Basic and acidic residues" evidence="1">
    <location>
        <begin position="2037"/>
        <end position="2049"/>
    </location>
</feature>
<feature type="compositionally biased region" description="Polar residues" evidence="1">
    <location>
        <begin position="1609"/>
        <end position="1623"/>
    </location>
</feature>
<evidence type="ECO:0000313" key="2">
    <source>
        <dbReference type="EMBL" id="KAL3723088.1"/>
    </source>
</evidence>
<feature type="compositionally biased region" description="Basic and acidic residues" evidence="1">
    <location>
        <begin position="3931"/>
        <end position="3960"/>
    </location>
</feature>
<feature type="compositionally biased region" description="Basic and acidic residues" evidence="1">
    <location>
        <begin position="2325"/>
        <end position="2358"/>
    </location>
</feature>
<feature type="region of interest" description="Disordered" evidence="1">
    <location>
        <begin position="891"/>
        <end position="1122"/>
    </location>
</feature>
<feature type="compositionally biased region" description="Basic and acidic residues" evidence="1">
    <location>
        <begin position="1698"/>
        <end position="1711"/>
    </location>
</feature>
<feature type="compositionally biased region" description="Basic and acidic residues" evidence="1">
    <location>
        <begin position="2962"/>
        <end position="2980"/>
    </location>
</feature>
<feature type="compositionally biased region" description="Basic and acidic residues" evidence="1">
    <location>
        <begin position="2120"/>
        <end position="2142"/>
    </location>
</feature>
<feature type="compositionally biased region" description="Basic and acidic residues" evidence="1">
    <location>
        <begin position="2613"/>
        <end position="2637"/>
    </location>
</feature>
<feature type="compositionally biased region" description="Basic and acidic residues" evidence="1">
    <location>
        <begin position="1833"/>
        <end position="1869"/>
    </location>
</feature>
<feature type="compositionally biased region" description="Acidic residues" evidence="1">
    <location>
        <begin position="693"/>
        <end position="703"/>
    </location>
</feature>
<feature type="compositionally biased region" description="Acidic residues" evidence="1">
    <location>
        <begin position="4332"/>
        <end position="4349"/>
    </location>
</feature>
<feature type="compositionally biased region" description="Polar residues" evidence="1">
    <location>
        <begin position="1105"/>
        <end position="1119"/>
    </location>
</feature>
<feature type="compositionally biased region" description="Basic and acidic residues" evidence="1">
    <location>
        <begin position="4530"/>
        <end position="4553"/>
    </location>
</feature>
<gene>
    <name evidence="2" type="ORF">ACJRO7_035293</name>
</gene>
<feature type="compositionally biased region" description="Polar residues" evidence="1">
    <location>
        <begin position="947"/>
        <end position="957"/>
    </location>
</feature>
<feature type="compositionally biased region" description="Basic and acidic residues" evidence="1">
    <location>
        <begin position="2275"/>
        <end position="2286"/>
    </location>
</feature>
<comment type="caution">
    <text evidence="2">The sequence shown here is derived from an EMBL/GenBank/DDBJ whole genome shotgun (WGS) entry which is preliminary data.</text>
</comment>
<feature type="region of interest" description="Disordered" evidence="1">
    <location>
        <begin position="618"/>
        <end position="726"/>
    </location>
</feature>
<feature type="compositionally biased region" description="Polar residues" evidence="1">
    <location>
        <begin position="2602"/>
        <end position="2612"/>
    </location>
</feature>
<feature type="compositionally biased region" description="Basic and acidic residues" evidence="1">
    <location>
        <begin position="3246"/>
        <end position="3270"/>
    </location>
</feature>
<feature type="compositionally biased region" description="Basic and acidic residues" evidence="1">
    <location>
        <begin position="670"/>
        <end position="682"/>
    </location>
</feature>
<feature type="compositionally biased region" description="Basic and acidic residues" evidence="1">
    <location>
        <begin position="4495"/>
        <end position="4512"/>
    </location>
</feature>
<keyword evidence="3" id="KW-1185">Reference proteome</keyword>
<feature type="compositionally biased region" description="Polar residues" evidence="1">
    <location>
        <begin position="1390"/>
        <end position="1404"/>
    </location>
</feature>
<feature type="compositionally biased region" description="Basic and acidic residues" evidence="1">
    <location>
        <begin position="3082"/>
        <end position="3104"/>
    </location>
</feature>
<feature type="compositionally biased region" description="Acidic residues" evidence="1">
    <location>
        <begin position="1063"/>
        <end position="1072"/>
    </location>
</feature>
<feature type="compositionally biased region" description="Basic and acidic residues" evidence="1">
    <location>
        <begin position="524"/>
        <end position="557"/>
    </location>
</feature>
<feature type="compositionally biased region" description="Basic and acidic residues" evidence="1">
    <location>
        <begin position="3174"/>
        <end position="3189"/>
    </location>
</feature>
<feature type="region of interest" description="Disordered" evidence="1">
    <location>
        <begin position="2556"/>
        <end position="2734"/>
    </location>
</feature>
<sequence>MATENKIAEAVTMESELEKRSVTCELLDPILNKFSLEESKKSPGMQDLPAEISELHAEDVHSSCEFAESTHADRKDIDRASEGEKFLESSSEAAIVMAEDSKQLLRAETLETDDRTTDEEKHFQEEKGDKDYDTDDVTSAVSHVAKTVEANFNIIEEQTTNEVLDQNVDTGCGPKVDCTDNVAIMDPTFVPKSVGDNIFDVENEVSEKLLDLPAEQKAPQSLDICKQKENEMVEIDNIIQNGARDASIAAVAASSDTPNDDTIIRDEGDKMPDESSTTVAADMSMKHEHGVGTVELKETTSTKSQDLTELSAEMKQLMPEGENEEYKSNSTGSAVIIEPVAHSSHQIDEGVALKMDVEEANDLTQETIIQVVQNTLAKDEDGVDRKDNLDNSPAKHEESAQRDYSNLFSMEASEEERNDSGYLTGEVVMDAGRQGITDAKDHIAKEIPSIEAEAEGSFLQPSLLGNEQPEINTVVQQKAVSCIKEDSHSKSCEGGFTQNADGDKSVDDSPNDGEIQENSPLNPEGDKQRTEAADLEVKCEKVTGEWEACKPKEAKTEDESEACSSREFQDAAHPSREGHDPKDVATDIAAPGDIYSTESVAGVTLQPTFEPEIVLETAPASRAEPGSCCGDKEQATEVDENEELKAKSCNATDLSEETIGTSPAEFSDAMQKENECEIKLSEESEPAGADKILEDDAPQDNESSETSLQIPPPTHGEMTREVEGEEKGISTVILADNSSITGLEKVIEEAPTPEKDSEETVNKNEGAKEFERSLNETPEPTEADITKSPKTDGTILCHEELSEEGNNEDNVNYEQNETNKIYEQTGRSSTKEGPEDLILLKANKETGESTVPDLIEEDPIQHGHDPEDVATDIAAPGDIYSTQSDTDAILQPTFEPEIVLETAPTSRAEPDSCCGDKEKATEVDENEEVKAKSCNTTDLTDLKEETIGTSPADNSDTTQEENECEIKLPEESEAAEDRSLEGDAPEDNESSEKSPQIPLPTHGEMTLEVEGEEKGKSDVVLADNSSVTGLDKVIEQASMPEKDSEEMVNKDEGANEFKRSLDEIPEPTEADSTDSAKTDGTILCHEELLAKGNDEDNAKYEQNETNKIYEQTGRSSTTEGPEEIILLKANKETGESMVPDLIEEDPIQHGHDPEDVATDIAASGDIYSTESVFADVILQPTFEPEIVLKTASTSRAESDSCCGDKEKAMEVDENEEVKAKSCNTTDLTEETIGTSPADNSDTTQEENECEIKLPEESEASEDRSLEGDAPEDNESSEKSPQIPLPTHGEMTLEVEGEEKGKSDVVLADNSSVTGLDKVIEQASMPEKDSEEMVNKDEGANEFKRSLDEIPEPTEADSTDSAKTDGTILCHEELLAKGNDEDNAKYEQNETNKIYEQTGRSSTTEGPEEIILLKANKETGESMVPDLIEEDPIQHGHDPEDVATDIAASGDIYSTESVFADAILQPTFEPEIVLETAPTSRAEPDSCCGKKEQATEVDENEEVKAKSCNTNDLTDLTEETIGKSPADNSDTRQKENECEIKLSEESEAAGADRSLEGDAPEFKRSLDEIPEPTEADSNDIAKTDGTILCHEELLAKGNDEDNAKYEQNETNKIYEQTGRSSTTEGPEEIILLKANKETGESMVPDLIEEDPIQHGHDPEDVATDIAASGDIYSTESATDDMLQPTFEPEIVLETAPTSRAEHDSCCGKKEQATEVDENEEVKEKSCHTTDLTDLTEETIRTSPADNSDTRQKENECEIKLSEESEAAGADRSLEGDAPEDNESSEKSPQIPLPTHGEMTLEVEGEEKGKSDVVLADNSSVTGLDKVIEQALMSEKDSEEMVNKNEGANEFKRSLDEIPERTEADSNDSAKTDGTILCYEELSAKGNDEDNAKYEQNQINKIYEQTGRSSTAEGPEEIILLKANKETGESTAPDLIEEDPIQHGHDPEDVATDIAASGDIYSTESATDDMLQPTFEPEIVLETAPTSRAEHDSCCGKKEQATEVDENEEVKAKSCNTTDLTDLTEETIGKSPADNSDTTQKENECEIKLSEESEAAGADRSLEGDAPEDNESSEKSPQIPPSTHGEMTLEVEGEEKGKSDVILADNSSITGLDKVIEQVSMSEKDSEEMVNKNEGANEFKRSLDEIPEPTEADSNDIAKTDGTILCHEELSAKGNDEDNAKYEQNQINKIYEQTGRSSTAEGPEEIILLKANKETGESTAPDLIEEDPIQHGHDPEDVATDISASGDIYSTERVTDAILQPTFEPEIVLKTAPTSRAEPDSCCGDKEQAAAVDENEEVKAKSCNTTDLTDLTAETIRTSPAENSDTTQKENECEIKLSEESEAARADRNVEGDAPHDNKCSEMSPQIPPPTHGEMTWEVEGEEKGTCDVSLADNSSITRLDKVIEQASMPEKDSEEIANKNEGANELKRSLNEKPEPTEADSTDSAKTEGTILCHEELSAKGNDEDNAKYEQNEINKIYEQTGRSSTTEGPEEIILLKANKETGESTAPDLIEEDPIQHGHDPEDVATDIAASGDIYSAESATDDMLQPTFEPEIVLETTPTSRAEHDSCCEKKEQATEVDENEEVKAKSCNTTDLTDLTEETIGTSPAENSDATQKENECEIKLSEESEATRADRSLEGDAPQDNESSEMSPQIPPPTHGEMTREVEGEEKGTSDVILADNSSVTALDKVIEQALTRENDSEETLNKNEGAKEFQRSLNEIPEPTEADSTDSAKTDGTILCHEELSAKGNNEDNAKYEQNEINKIYEQTGRASTTEALEEIILLIANTEARESTAPDLIEKDPIQERTTEAIAHGEDNAMGCQINPSTEEADYTKDITEETNKARDFEVSAEGISEGRPSKDDREEENNEEVPMQSVTFTSREKTDEREEDAKSKLSPAVDEQESENQKSKFMIDAISLNEEDKDVKNFTEQMEAACSIENTANTEKDNTETCNTIHSTSIDKCSEKETPPKEHDEYHRSDSPFAPPETSSEVNGAAESLEVPSASGSQAAQVSGIEDGIPANDNESEAKNDAGSTDIVSAVDELPTLAKQDRRLENTDNNVKEDDLTDLGQEKGETPVSADATKELTESEILDKEPKDFKDLGITEKPAVDISEGRPCSILKTEAGEEECEASAEYEGPDKNEGHLFGAHLTEGVLMPQDDESTNTVSESEEVETAKRNAQKEVSEDLHVAPEVHFADLNIAKGTYISASSGTEETENQTQVDQHNAISDERSVNTYLEMKEIEGETHDEALKHQESFAPETDIKNRTLEGKVSTENAEDNLKEDSVPDKAAFHSEISTPITEEKGAADMTSTQNLKTMELTEKTETTNMEIEEHSGLERETCIAGEVEEEVQYRDKEDPVGLVITPVEIIKEDTIKEPDSAVNRDIAAVEIGQEEVRPPKKQLDDRPNMASGICSDMGLPERTEIDHGEEIDGTEYNEISTNLLPKSSESDTKSAQREITVVENPTTTEEIELPSDKKDETRASDAKESTETENCTSIENADAEETEKLEEISERLATSSTQNGEAVKDGSTPDQTTPRESTLELLTPASVSLLEEKEDGPKTADEKIKDDKEEEVEMQLNENLQLSSGTVQTEEACFDKKETNKDGVSEIDSEDSEGEKDIPNEQKNDCTHGEEVLKVETQEKESKTTNPDSPEVDNTTAKVSVITEEASSIVSSKSENAHEVVPDIQTNESFTRLEDADLKGLEVEATIADVKPEQKCEDAIEAIDISQNAITDEVVLQGQLKTEETQNEEELETGEGDKKLLLKSCKIDEMKDFVPVLEDSQAIDQAEEAQAGNVDNEEIQISKIENDGESISTSKTADATKDIEKEVVKETATLDHFNDLTTAEVETEEIGIPAKEASSGVFDEIAHEVMPDAQESGSSIELEHDEMKGMKVEAVAADVKPEEKCEDAIEANQISQNGIINEGVTDENKKSEETQHGEQRENGEGDTKISEKKDCFGPILAENTEEKDQDEQAQAGNADTEQNSDKLKDGISVSKTEDPTKDFDENIKKTDTLNELNVTTIATVETAAEISIPKEEASGVMFPKGEHIHEISDVQTNESSIGSEDADMNTMRVEAVTADVEPAEKCDDGIEEIDMSHNEIINEGMTDEHMKAPLLESCNISEKKESGKALIEVTEAADQVELAKARHADNEEFQSSESKIHDRLKDSVSVSKTEDATKDVEKEIVTEACTTDEFNATSFITVPENTEIKIPTEEASGFVLSKSANTYEIFSDVQAKESSMGSEDSETNGMQGEEVVADVKPEEKHEDAIEANDMSQNAITSEEVLDSHTKAGVEENETREGDNASLLGSCKINEKKDFGPVVAGDTEATDQVEEAESENADNEEIQTSKSKTDDKLEDSVLVCKTADATKDIGKTTIEEVDTSDEFNATTIAAAETEIAMRVPQEEETRVGTSTVPPDIVTVQNSNADDFERIGMVSELSHDSNSKNDETIDGAEKTSNNEKLGLVESEVESERTAHQVTVPKTDQGKTVLREETTADQTLSEKKPESLVQTPVFASLPGGGEENIEKVENVEGNDKVAGEMELKENLELSSSAEKTDTECLERRETRNSGVTELEISASESTHDTNEDEKEQNTHGEALKAAPEEKEKETELADSPLSSIKNKELSGTYEKASDVMFKTSKTAQGDVPEVQTMETFEESEGGEIQDVNLEAVAISEPAEQSEDAILADNVEEEVSKYIERKECS</sequence>
<feature type="compositionally biased region" description="Basic and acidic residues" evidence="1">
    <location>
        <begin position="1597"/>
        <end position="1608"/>
    </location>
</feature>
<feature type="compositionally biased region" description="Basic and acidic residues" evidence="1">
    <location>
        <begin position="1986"/>
        <end position="1999"/>
    </location>
</feature>
<feature type="compositionally biased region" description="Basic and acidic residues" evidence="1">
    <location>
        <begin position="3280"/>
        <end position="3293"/>
    </location>
</feature>
<feature type="compositionally biased region" description="Polar residues" evidence="1">
    <location>
        <begin position="649"/>
        <end position="661"/>
    </location>
</feature>
<organism evidence="2 3">
    <name type="scientific">Eucalyptus globulus</name>
    <name type="common">Tasmanian blue gum</name>
    <dbReference type="NCBI Taxonomy" id="34317"/>
    <lineage>
        <taxon>Eukaryota</taxon>
        <taxon>Viridiplantae</taxon>
        <taxon>Streptophyta</taxon>
        <taxon>Embryophyta</taxon>
        <taxon>Tracheophyta</taxon>
        <taxon>Spermatophyta</taxon>
        <taxon>Magnoliopsida</taxon>
        <taxon>eudicotyledons</taxon>
        <taxon>Gunneridae</taxon>
        <taxon>Pentapetalae</taxon>
        <taxon>rosids</taxon>
        <taxon>malvids</taxon>
        <taxon>Myrtales</taxon>
        <taxon>Myrtaceae</taxon>
        <taxon>Myrtoideae</taxon>
        <taxon>Eucalypteae</taxon>
        <taxon>Eucalyptus</taxon>
    </lineage>
</organism>
<feature type="region of interest" description="Disordered" evidence="1">
    <location>
        <begin position="3155"/>
        <end position="3189"/>
    </location>
</feature>
<feature type="compositionally biased region" description="Acidic residues" evidence="1">
    <location>
        <begin position="1567"/>
        <end position="1576"/>
    </location>
</feature>
<feature type="compositionally biased region" description="Basic and acidic residues" evidence="1">
    <location>
        <begin position="2405"/>
        <end position="2435"/>
    </location>
</feature>
<feature type="region of interest" description="Disordered" evidence="1">
    <location>
        <begin position="3210"/>
        <end position="3233"/>
    </location>
</feature>
<feature type="compositionally biased region" description="Basic and acidic residues" evidence="1">
    <location>
        <begin position="2880"/>
        <end position="2893"/>
    </location>
</feature>
<feature type="region of interest" description="Disordered" evidence="1">
    <location>
        <begin position="4406"/>
        <end position="4426"/>
    </location>
</feature>
<feature type="region of interest" description="Disordered" evidence="1">
    <location>
        <begin position="4443"/>
        <end position="4634"/>
    </location>
</feature>
<feature type="region of interest" description="Disordered" evidence="1">
    <location>
        <begin position="1476"/>
        <end position="1583"/>
    </location>
</feature>
<feature type="region of interest" description="Disordered" evidence="1">
    <location>
        <begin position="2811"/>
        <end position="2915"/>
    </location>
</feature>
<evidence type="ECO:0008006" key="4">
    <source>
        <dbReference type="Google" id="ProtNLM"/>
    </source>
</evidence>
<feature type="compositionally biased region" description="Polar residues" evidence="1">
    <location>
        <begin position="2950"/>
        <end position="2961"/>
    </location>
</feature>
<feature type="compositionally biased region" description="Basic and acidic residues" evidence="1">
    <location>
        <begin position="3988"/>
        <end position="4010"/>
    </location>
</feature>
<feature type="compositionally biased region" description="Basic and acidic residues" evidence="1">
    <location>
        <begin position="379"/>
        <end position="401"/>
    </location>
</feature>
<evidence type="ECO:0000313" key="3">
    <source>
        <dbReference type="Proteomes" id="UP001634007"/>
    </source>
</evidence>
<feature type="compositionally biased region" description="Basic and acidic residues" evidence="1">
    <location>
        <begin position="3560"/>
        <end position="3572"/>
    </location>
</feature>
<dbReference type="Proteomes" id="UP001634007">
    <property type="component" value="Unassembled WGS sequence"/>
</dbReference>
<feature type="compositionally biased region" description="Basic and acidic residues" evidence="1">
    <location>
        <begin position="1528"/>
        <end position="1543"/>
    </location>
</feature>
<feature type="region of interest" description="Disordered" evidence="1">
    <location>
        <begin position="108"/>
        <end position="135"/>
    </location>
</feature>
<feature type="region of interest" description="Disordered" evidence="1">
    <location>
        <begin position="3911"/>
        <end position="4010"/>
    </location>
</feature>
<feature type="region of interest" description="Disordered" evidence="1">
    <location>
        <begin position="486"/>
        <end position="587"/>
    </location>
</feature>
<feature type="compositionally biased region" description="Basic and acidic residues" evidence="1">
    <location>
        <begin position="1481"/>
        <end position="1493"/>
    </location>
</feature>
<feature type="region of interest" description="Disordered" evidence="1">
    <location>
        <begin position="2119"/>
        <end position="2161"/>
    </location>
</feature>
<feature type="region of interest" description="Disordered" evidence="1">
    <location>
        <begin position="2938"/>
        <end position="3108"/>
    </location>
</feature>
<feature type="compositionally biased region" description="Basic and acidic residues" evidence="1">
    <location>
        <begin position="1325"/>
        <end position="1347"/>
    </location>
</feature>
<feature type="compositionally biased region" description="Basic and acidic residues" evidence="1">
    <location>
        <begin position="964"/>
        <end position="981"/>
    </location>
</feature>
<feature type="compositionally biased region" description="Polar residues" evidence="1">
    <location>
        <begin position="3438"/>
        <end position="3448"/>
    </location>
</feature>
<feature type="compositionally biased region" description="Polar residues" evidence="1">
    <location>
        <begin position="3581"/>
        <end position="3594"/>
    </location>
</feature>
<feature type="compositionally biased region" description="Basic and acidic residues" evidence="1">
    <location>
        <begin position="2562"/>
        <end position="2575"/>
    </location>
</feature>
<feature type="compositionally biased region" description="Basic and acidic residues" evidence="1">
    <location>
        <begin position="1084"/>
        <end position="1104"/>
    </location>
</feature>
<feature type="compositionally biased region" description="Basic and acidic residues" evidence="1">
    <location>
        <begin position="908"/>
        <end position="922"/>
    </location>
</feature>
<feature type="compositionally biased region" description="Polar residues" evidence="1">
    <location>
        <begin position="4415"/>
        <end position="4426"/>
    </location>
</feature>
<feature type="region of interest" description="Disordered" evidence="1">
    <location>
        <begin position="2189"/>
        <end position="2239"/>
    </location>
</feature>
<feature type="region of interest" description="Disordered" evidence="1">
    <location>
        <begin position="2312"/>
        <end position="2373"/>
    </location>
</feature>
<feature type="compositionally biased region" description="Basic and acidic residues" evidence="1">
    <location>
        <begin position="2831"/>
        <end position="2847"/>
    </location>
</feature>
<feature type="compositionally biased region" description="Basic and acidic residues" evidence="1">
    <location>
        <begin position="4560"/>
        <end position="4573"/>
    </location>
</feature>
<feature type="compositionally biased region" description="Basic and acidic residues" evidence="1">
    <location>
        <begin position="748"/>
        <end position="774"/>
    </location>
</feature>
<feature type="region of interest" description="Disordered" evidence="1">
    <location>
        <begin position="3394"/>
        <end position="3661"/>
    </location>
</feature>
<proteinExistence type="predicted"/>
<feature type="compositionally biased region" description="Polar residues" evidence="1">
    <location>
        <begin position="1221"/>
        <end position="1242"/>
    </location>
</feature>
<feature type="compositionally biased region" description="Polar residues" evidence="1">
    <location>
        <begin position="2313"/>
        <end position="2324"/>
    </location>
</feature>
<feature type="compositionally biased region" description="Basic and acidic residues" evidence="1">
    <location>
        <begin position="567"/>
        <end position="585"/>
    </location>
</feature>
<evidence type="ECO:0000256" key="1">
    <source>
        <dbReference type="SAM" id="MobiDB-lite"/>
    </source>
</evidence>
<feature type="compositionally biased region" description="Basic and acidic residues" evidence="1">
    <location>
        <begin position="3395"/>
        <end position="3408"/>
    </location>
</feature>
<feature type="region of interest" description="Disordered" evidence="1">
    <location>
        <begin position="1983"/>
        <end position="2102"/>
    </location>
</feature>
<feature type="compositionally biased region" description="Basic and acidic residues" evidence="1">
    <location>
        <begin position="3475"/>
        <end position="3491"/>
    </location>
</feature>
<feature type="compositionally biased region" description="Acidic residues" evidence="1">
    <location>
        <begin position="3159"/>
        <end position="3173"/>
    </location>
</feature>
<feature type="region of interest" description="Disordered" evidence="1">
    <location>
        <begin position="3246"/>
        <end position="3293"/>
    </location>
</feature>
<feature type="region of interest" description="Disordered" evidence="1">
    <location>
        <begin position="1695"/>
        <end position="1815"/>
    </location>
</feature>
<feature type="compositionally biased region" description="Low complexity" evidence="1">
    <location>
        <begin position="3003"/>
        <end position="3014"/>
    </location>
</feature>
<feature type="compositionally biased region" description="Basic and acidic residues" evidence="1">
    <location>
        <begin position="1249"/>
        <end position="1266"/>
    </location>
</feature>
<feature type="region of interest" description="Disordered" evidence="1">
    <location>
        <begin position="1189"/>
        <end position="1407"/>
    </location>
</feature>
<feature type="region of interest" description="Disordered" evidence="1">
    <location>
        <begin position="748"/>
        <end position="792"/>
    </location>
</feature>
<feature type="compositionally biased region" description="Basic and acidic residues" evidence="1">
    <location>
        <begin position="1040"/>
        <end position="1062"/>
    </location>
</feature>
<feature type="compositionally biased region" description="Basic and acidic residues" evidence="1">
    <location>
        <begin position="4587"/>
        <end position="4617"/>
    </location>
</feature>
<feature type="compositionally biased region" description="Polar residues" evidence="1">
    <location>
        <begin position="3649"/>
        <end position="3661"/>
    </location>
</feature>
<feature type="compositionally biased region" description="Basic and acidic residues" evidence="1">
    <location>
        <begin position="1552"/>
        <end position="1566"/>
    </location>
</feature>
<feature type="region of interest" description="Disordered" evidence="1">
    <location>
        <begin position="1597"/>
        <end position="1626"/>
    </location>
</feature>
<feature type="compositionally biased region" description="Basic and acidic residues" evidence="1">
    <location>
        <begin position="4444"/>
        <end position="4464"/>
    </location>
</feature>
<feature type="compositionally biased region" description="Basic and acidic residues" evidence="1">
    <location>
        <begin position="108"/>
        <end position="131"/>
    </location>
</feature>
<feature type="compositionally biased region" description="Basic and acidic residues" evidence="1">
    <location>
        <begin position="3620"/>
        <end position="3648"/>
    </location>
</feature>
<feature type="compositionally biased region" description="Basic and acidic residues" evidence="1">
    <location>
        <begin position="262"/>
        <end position="273"/>
    </location>
</feature>
<feature type="compositionally biased region" description="Basic and acidic residues" evidence="1">
    <location>
        <begin position="717"/>
        <end position="726"/>
    </location>
</feature>
<feature type="compositionally biased region" description="Basic and acidic residues" evidence="1">
    <location>
        <begin position="3420"/>
        <end position="3431"/>
    </location>
</feature>
<feature type="compositionally biased region" description="Polar residues" evidence="1">
    <location>
        <begin position="3210"/>
        <end position="3227"/>
    </location>
</feature>
<feature type="compositionally biased region" description="Acidic residues" evidence="1">
    <location>
        <begin position="2143"/>
        <end position="2152"/>
    </location>
</feature>
<feature type="compositionally biased region" description="Basic and acidic residues" evidence="1">
    <location>
        <begin position="1196"/>
        <end position="1210"/>
    </location>
</feature>
<feature type="compositionally biased region" description="Basic and acidic residues" evidence="1">
    <location>
        <begin position="4290"/>
        <end position="4307"/>
    </location>
</feature>
<protein>
    <recommendedName>
        <fullName evidence="4">Titin-like</fullName>
    </recommendedName>
</protein>
<feature type="compositionally biased region" description="Acidic residues" evidence="1">
    <location>
        <begin position="3610"/>
        <end position="3619"/>
    </location>
</feature>
<name>A0ABD3J961_EUCGL</name>
<feature type="compositionally biased region" description="Basic and acidic residues" evidence="1">
    <location>
        <begin position="3598"/>
        <end position="3609"/>
    </location>
</feature>
<feature type="region of interest" description="Disordered" evidence="1">
    <location>
        <begin position="379"/>
        <end position="407"/>
    </location>
</feature>
<feature type="compositionally biased region" description="Basic and acidic residues" evidence="1">
    <location>
        <begin position="1746"/>
        <end position="1761"/>
    </location>
</feature>
<dbReference type="EMBL" id="JBJKBG010000009">
    <property type="protein sequence ID" value="KAL3723088.1"/>
    <property type="molecule type" value="Genomic_DNA"/>
</dbReference>
<feature type="region of interest" description="Disordered" evidence="1">
    <location>
        <begin position="252"/>
        <end position="275"/>
    </location>
</feature>
<feature type="compositionally biased region" description="Basic and acidic residues" evidence="1">
    <location>
        <begin position="2660"/>
        <end position="2672"/>
    </location>
</feature>
<feature type="region of interest" description="Disordered" evidence="1">
    <location>
        <begin position="2405"/>
        <end position="2448"/>
    </location>
</feature>
<feature type="compositionally biased region" description="Acidic residues" evidence="1">
    <location>
        <begin position="1348"/>
        <end position="1357"/>
    </location>
</feature>
<feature type="compositionally biased region" description="Basic and acidic residues" evidence="1">
    <location>
        <begin position="3049"/>
        <end position="3075"/>
    </location>
</feature>
<feature type="region of interest" description="Disordered" evidence="1">
    <location>
        <begin position="1833"/>
        <end position="1870"/>
    </location>
</feature>
<feature type="compositionally biased region" description="Basic and acidic residues" evidence="1">
    <location>
        <begin position="2688"/>
        <end position="2714"/>
    </location>
</feature>
<feature type="compositionally biased region" description="Polar residues" evidence="1">
    <location>
        <begin position="3977"/>
        <end position="3986"/>
    </location>
</feature>
<reference evidence="2 3" key="1">
    <citation type="submission" date="2024-11" db="EMBL/GenBank/DDBJ databases">
        <title>Chromosome-level genome assembly of Eucalyptus globulus Labill. provides insights into its genome evolution.</title>
        <authorList>
            <person name="Li X."/>
        </authorList>
    </citation>
    <scope>NUCLEOTIDE SEQUENCE [LARGE SCALE GENOMIC DNA]</scope>
    <source>
        <strain evidence="2">CL2024</strain>
        <tissue evidence="2">Fresh tender leaves</tissue>
    </source>
</reference>
<feature type="region of interest" description="Disordered" evidence="1">
    <location>
        <begin position="4266"/>
        <end position="4360"/>
    </location>
</feature>
<feature type="region of interest" description="Disordered" evidence="1">
    <location>
        <begin position="2270"/>
        <end position="2299"/>
    </location>
</feature>
<feature type="compositionally biased region" description="Basic and acidic residues" evidence="1">
    <location>
        <begin position="1369"/>
        <end position="1389"/>
    </location>
</feature>
<accession>A0ABD3J961</accession>